<dbReference type="Proteomes" id="UP000078406">
    <property type="component" value="Unassembled WGS sequence"/>
</dbReference>
<evidence type="ECO:0000313" key="2">
    <source>
        <dbReference type="Proteomes" id="UP000078406"/>
    </source>
</evidence>
<organism evidence="1 2">
    <name type="scientific">Vibrio bivalvicida</name>
    <dbReference type="NCBI Taxonomy" id="1276888"/>
    <lineage>
        <taxon>Bacteria</taxon>
        <taxon>Pseudomonadati</taxon>
        <taxon>Pseudomonadota</taxon>
        <taxon>Gammaproteobacteria</taxon>
        <taxon>Vibrionales</taxon>
        <taxon>Vibrionaceae</taxon>
        <taxon>Vibrio</taxon>
        <taxon>Vibrio oreintalis group</taxon>
    </lineage>
</organism>
<reference evidence="1 2" key="1">
    <citation type="journal article" date="2016" name="Syst. Appl. Microbiol.">
        <title>Vibrio bivalvicida sp. nov., a novel larval pathogen for bivalve molluscs reared in a hatchery.</title>
        <authorList>
            <person name="Dubert J."/>
            <person name="Romalde J.L."/>
            <person name="Prado S."/>
            <person name="Barja J.L."/>
        </authorList>
    </citation>
    <scope>NUCLEOTIDE SEQUENCE [LARGE SCALE GENOMIC DNA]</scope>
    <source>
        <strain evidence="1 2">605</strain>
    </source>
</reference>
<comment type="caution">
    <text evidence="1">The sequence shown here is derived from an EMBL/GenBank/DDBJ whole genome shotgun (WGS) entry which is preliminary data.</text>
</comment>
<dbReference type="EMBL" id="LLEI02000083">
    <property type="protein sequence ID" value="OAJ92432.1"/>
    <property type="molecule type" value="Genomic_DNA"/>
</dbReference>
<dbReference type="RefSeq" id="WP_054962508.1">
    <property type="nucleotide sequence ID" value="NZ_LLEI02000083.1"/>
</dbReference>
<accession>A0A177XV02</accession>
<name>A0A177XV02_9VIBR</name>
<sequence length="224" mass="25257">MKKEMLEQLKNELKKSEVVKYGDKTFNVSNLAMKDINNISDMNDNERMNYVLSNCTDVEDPDLITISEAEFLYLKIKGLSNDVIKSEEFTCNECGELVSSDVSLNEIHLPEELDNSFEFGQMTIYMRHPVLGELKLFNDGETQSELLNLTIRCVDKIMLNGSIVSDLSIEERVEVLDYLDAPSFIKLVEYIQNPARPLVMLNLSCKCGATDSVALHGAEEILSG</sequence>
<dbReference type="Pfam" id="PF12322">
    <property type="entry name" value="T4_baseplate"/>
    <property type="match status" value="1"/>
</dbReference>
<gene>
    <name evidence="1" type="ORF">APB76_20780</name>
</gene>
<evidence type="ECO:0000313" key="1">
    <source>
        <dbReference type="EMBL" id="OAJ92432.1"/>
    </source>
</evidence>
<proteinExistence type="predicted"/>
<evidence type="ECO:0008006" key="3">
    <source>
        <dbReference type="Google" id="ProtNLM"/>
    </source>
</evidence>
<dbReference type="InterPro" id="IPR024364">
    <property type="entry name" value="Baseplate_phage_T4-like"/>
</dbReference>
<protein>
    <recommendedName>
        <fullName evidence="3">Baseplate protein</fullName>
    </recommendedName>
</protein>
<dbReference type="AlphaFoldDB" id="A0A177XV02"/>